<dbReference type="InParanoid" id="A0A3N4LAX8"/>
<evidence type="ECO:0000313" key="1">
    <source>
        <dbReference type="EMBL" id="RPB20044.1"/>
    </source>
</evidence>
<sequence length="349" mass="40005">MHYWWRNTGLGTRLSQEERLGIEDVTGKLPILLNVLDKLPIQANDQGGLEEMQDLFQHLLGGLSQSREVLLMRRRILHFGECQKEKYKDSTNITRFRDAWHACIVGGRVTMNMEQYLDWRHFYVHDGDGGVTCGVVRRAATDFLRSFGNPEDFLRPQWSHSLRLAGGNVCMLGFVVEQMVLSWMALRGCGFIERRFGERPTTMLVDAIPKDVLKGQSGVVLYIPTVYNFPAVDAVLVQTGPENTAAIYGIQVTISQTHSNSEEMFFRKWESWLDQLGLPHEKVHFGFVWVLEDRGFRPARENVPEKVVTLRGDRKLVYPAFERHRFTVGEVDKEIGSKLAGARARVRRL</sequence>
<protein>
    <submittedName>
        <fullName evidence="1">Uncharacterized protein</fullName>
    </submittedName>
</protein>
<keyword evidence="2" id="KW-1185">Reference proteome</keyword>
<dbReference type="EMBL" id="ML121578">
    <property type="protein sequence ID" value="RPB20044.1"/>
    <property type="molecule type" value="Genomic_DNA"/>
</dbReference>
<evidence type="ECO:0000313" key="2">
    <source>
        <dbReference type="Proteomes" id="UP000267821"/>
    </source>
</evidence>
<dbReference type="STRING" id="1051890.A0A3N4LAX8"/>
<dbReference type="AlphaFoldDB" id="A0A3N4LAX8"/>
<organism evidence="1 2">
    <name type="scientific">Terfezia boudieri ATCC MYA-4762</name>
    <dbReference type="NCBI Taxonomy" id="1051890"/>
    <lineage>
        <taxon>Eukaryota</taxon>
        <taxon>Fungi</taxon>
        <taxon>Dikarya</taxon>
        <taxon>Ascomycota</taxon>
        <taxon>Pezizomycotina</taxon>
        <taxon>Pezizomycetes</taxon>
        <taxon>Pezizales</taxon>
        <taxon>Pezizaceae</taxon>
        <taxon>Terfezia</taxon>
    </lineage>
</organism>
<dbReference type="Proteomes" id="UP000267821">
    <property type="component" value="Unassembled WGS sequence"/>
</dbReference>
<reference evidence="1 2" key="1">
    <citation type="journal article" date="2018" name="Nat. Ecol. Evol.">
        <title>Pezizomycetes genomes reveal the molecular basis of ectomycorrhizal truffle lifestyle.</title>
        <authorList>
            <person name="Murat C."/>
            <person name="Payen T."/>
            <person name="Noel B."/>
            <person name="Kuo A."/>
            <person name="Morin E."/>
            <person name="Chen J."/>
            <person name="Kohler A."/>
            <person name="Krizsan K."/>
            <person name="Balestrini R."/>
            <person name="Da Silva C."/>
            <person name="Montanini B."/>
            <person name="Hainaut M."/>
            <person name="Levati E."/>
            <person name="Barry K.W."/>
            <person name="Belfiori B."/>
            <person name="Cichocki N."/>
            <person name="Clum A."/>
            <person name="Dockter R.B."/>
            <person name="Fauchery L."/>
            <person name="Guy J."/>
            <person name="Iotti M."/>
            <person name="Le Tacon F."/>
            <person name="Lindquist E.A."/>
            <person name="Lipzen A."/>
            <person name="Malagnac F."/>
            <person name="Mello A."/>
            <person name="Molinier V."/>
            <person name="Miyauchi S."/>
            <person name="Poulain J."/>
            <person name="Riccioni C."/>
            <person name="Rubini A."/>
            <person name="Sitrit Y."/>
            <person name="Splivallo R."/>
            <person name="Traeger S."/>
            <person name="Wang M."/>
            <person name="Zifcakova L."/>
            <person name="Wipf D."/>
            <person name="Zambonelli A."/>
            <person name="Paolocci F."/>
            <person name="Nowrousian M."/>
            <person name="Ottonello S."/>
            <person name="Baldrian P."/>
            <person name="Spatafora J.W."/>
            <person name="Henrissat B."/>
            <person name="Nagy L.G."/>
            <person name="Aury J.M."/>
            <person name="Wincker P."/>
            <person name="Grigoriev I.V."/>
            <person name="Bonfante P."/>
            <person name="Martin F.M."/>
        </authorList>
    </citation>
    <scope>NUCLEOTIDE SEQUENCE [LARGE SCALE GENOMIC DNA]</scope>
    <source>
        <strain evidence="1 2">ATCC MYA-4762</strain>
    </source>
</reference>
<accession>A0A3N4LAX8</accession>
<proteinExistence type="predicted"/>
<gene>
    <name evidence="1" type="ORF">L211DRAFT_576371</name>
</gene>
<dbReference type="OrthoDB" id="3171351at2759"/>
<name>A0A3N4LAX8_9PEZI</name>